<sequence length="26" mass="3044">MAFFLVIPESLYRESSDVERPQTLDT</sequence>
<feature type="non-terminal residue" evidence="1">
    <location>
        <position position="26"/>
    </location>
</feature>
<gene>
    <name evidence="1" type="ORF">MNBD_GAMMA08-2056</name>
</gene>
<dbReference type="AlphaFoldDB" id="A0A3B0WW37"/>
<proteinExistence type="predicted"/>
<dbReference type="EMBL" id="UOFH01000129">
    <property type="protein sequence ID" value="VAW60235.1"/>
    <property type="molecule type" value="Genomic_DNA"/>
</dbReference>
<organism evidence="1">
    <name type="scientific">hydrothermal vent metagenome</name>
    <dbReference type="NCBI Taxonomy" id="652676"/>
    <lineage>
        <taxon>unclassified sequences</taxon>
        <taxon>metagenomes</taxon>
        <taxon>ecological metagenomes</taxon>
    </lineage>
</organism>
<protein>
    <submittedName>
        <fullName evidence="1">Uncharacterized protein</fullName>
    </submittedName>
</protein>
<accession>A0A3B0WW37</accession>
<reference evidence="1" key="1">
    <citation type="submission" date="2018-06" db="EMBL/GenBank/DDBJ databases">
        <authorList>
            <person name="Zhirakovskaya E."/>
        </authorList>
    </citation>
    <scope>NUCLEOTIDE SEQUENCE</scope>
</reference>
<name>A0A3B0WW37_9ZZZZ</name>
<evidence type="ECO:0000313" key="1">
    <source>
        <dbReference type="EMBL" id="VAW60235.1"/>
    </source>
</evidence>